<keyword evidence="3" id="KW-0614">Plasmid</keyword>
<dbReference type="AlphaFoldDB" id="A0A1X0U4S2"/>
<dbReference type="Pfam" id="PF18974">
    <property type="entry name" value="DUF5710"/>
    <property type="match status" value="1"/>
</dbReference>
<gene>
    <name evidence="3" type="ORF">A3835_09620</name>
</gene>
<evidence type="ECO:0000259" key="1">
    <source>
        <dbReference type="Pfam" id="PF13362"/>
    </source>
</evidence>
<dbReference type="InterPro" id="IPR034154">
    <property type="entry name" value="TOPRIM_DnaG/twinkle"/>
</dbReference>
<evidence type="ECO:0000259" key="2">
    <source>
        <dbReference type="Pfam" id="PF18974"/>
    </source>
</evidence>
<name>A0A1X0U4S2_9BACT</name>
<accession>A0A1X0U4S2</accession>
<reference evidence="3" key="1">
    <citation type="journal article" date="2017" name="Gene Rep">
        <title>The ribosomal RNA operon (rrn) of Campylobacter concisus supports molecular typing to genomospecies level.</title>
        <authorList>
            <person name="Huq M."/>
            <person name="Van T.T.H."/>
            <person name="Gurtler V."/>
            <person name="Elshagmani E."/>
            <person name="Allemailem K.S."/>
            <person name="Smooker P.M."/>
            <person name="Istivan T.S."/>
        </authorList>
    </citation>
    <scope>NUCLEOTIDE SEQUENCE [LARGE SCALE GENOMIC DNA]</scope>
    <source>
        <strain evidence="3">RCH 26</strain>
        <plasmid evidence="3">unnamed 2</plasmid>
    </source>
</reference>
<proteinExistence type="predicted"/>
<dbReference type="InterPro" id="IPR006171">
    <property type="entry name" value="TOPRIM_dom"/>
</dbReference>
<dbReference type="EMBL" id="LVWL01000009">
    <property type="protein sequence ID" value="ORI09489.1"/>
    <property type="molecule type" value="Genomic_DNA"/>
</dbReference>
<evidence type="ECO:0008006" key="4">
    <source>
        <dbReference type="Google" id="ProtNLM"/>
    </source>
</evidence>
<geneLocation type="plasmid" evidence="3">
    <name>unnamed 2</name>
</geneLocation>
<dbReference type="Pfam" id="PF13362">
    <property type="entry name" value="Toprim_3"/>
    <property type="match status" value="1"/>
</dbReference>
<evidence type="ECO:0000313" key="3">
    <source>
        <dbReference type="EMBL" id="ORI09489.1"/>
    </source>
</evidence>
<protein>
    <recommendedName>
        <fullName evidence="4">DNA primase</fullName>
    </recommendedName>
</protein>
<sequence length="430" mass="49223">MPRKRKKIYIDVPYSLKNIAKTMGAMWDSDEKRWFIYDTFDFEALVNLLEENKKEGASKKTVLSDGITKFKVPCFQKYQIDITDVSLKFKAALNAAGLEVDTPIMDGILRRVRVDGDKGAQKSGAYVCYLDGTPAGFIQNFKTGFISNWKYEKLDILPYSDKLIYSKKTQNLANDNTVFIQKQLQRENELEDEYKKTAKILLDEFLAANFAALDHAYFVRKRVYKNYGLKQDRFGNLLMPLFDINEKFWSLQRIFPNGNKMIGALLSNEQKKNGKKLLAKKRGNFFIISNDMDLYNKNSAKLNIEALLKYNKIYICEGFATAASVHEACKMPVIVGLDVGNLEFVVQNFFTRFCNIRIIIAADNDAKKEKESGVNIGKDKAMQIKNNFKNVSVCIPNFNDTEISSGYSDFNDLYNSRGIDEVGRQLEILL</sequence>
<feature type="domain" description="DUF5710" evidence="2">
    <location>
        <begin position="7"/>
        <end position="44"/>
    </location>
</feature>
<organism evidence="3">
    <name type="scientific">Campylobacter concisus</name>
    <dbReference type="NCBI Taxonomy" id="199"/>
    <lineage>
        <taxon>Bacteria</taxon>
        <taxon>Pseudomonadati</taxon>
        <taxon>Campylobacterota</taxon>
        <taxon>Epsilonproteobacteria</taxon>
        <taxon>Campylobacterales</taxon>
        <taxon>Campylobacteraceae</taxon>
        <taxon>Campylobacter</taxon>
    </lineage>
</organism>
<feature type="domain" description="Toprim" evidence="1">
    <location>
        <begin position="313"/>
        <end position="419"/>
    </location>
</feature>
<comment type="caution">
    <text evidence="3">The sequence shown here is derived from an EMBL/GenBank/DDBJ whole genome shotgun (WGS) entry which is preliminary data.</text>
</comment>
<dbReference type="Proteomes" id="UP000192671">
    <property type="component" value="Plasmid unnamed 2"/>
</dbReference>
<dbReference type="CDD" id="cd01029">
    <property type="entry name" value="TOPRIM_primases"/>
    <property type="match status" value="1"/>
</dbReference>
<dbReference type="InterPro" id="IPR043764">
    <property type="entry name" value="DUF5710"/>
</dbReference>